<sequence length="158" mass="17671">MNRAESFDALIGYLYGQHVLTLCTGDSTSGTLWCANCFYVLDVKAMAFIIMTDSDTRHGAMLQHCRFVAGTVNDQQPEVSQLQGVQYQGQCRQLAGEALNNARALYLAQIPQAAAFSTPVWQIRLDEIKMTDNRRGFGTKIYWRRADEQRRQIASAGG</sequence>
<organism evidence="1 2">
    <name type="scientific">Biostraticola tofi</name>
    <dbReference type="NCBI Taxonomy" id="466109"/>
    <lineage>
        <taxon>Bacteria</taxon>
        <taxon>Pseudomonadati</taxon>
        <taxon>Pseudomonadota</taxon>
        <taxon>Gammaproteobacteria</taxon>
        <taxon>Enterobacterales</taxon>
        <taxon>Bruguierivoracaceae</taxon>
        <taxon>Biostraticola</taxon>
    </lineage>
</organism>
<dbReference type="Gene3D" id="2.30.110.10">
    <property type="entry name" value="Electron Transport, Fmn-binding Protein, Chain A"/>
    <property type="match status" value="1"/>
</dbReference>
<dbReference type="AlphaFoldDB" id="A0A4R3Z0E7"/>
<comment type="caution">
    <text evidence="1">The sequence shown here is derived from an EMBL/GenBank/DDBJ whole genome shotgun (WGS) entry which is preliminary data.</text>
</comment>
<dbReference type="InterPro" id="IPR012349">
    <property type="entry name" value="Split_barrel_FMN-bd"/>
</dbReference>
<name>A0A4R3Z0E7_9GAMM</name>
<dbReference type="RefSeq" id="WP_131864437.1">
    <property type="nucleotide sequence ID" value="NZ_SMCR01000002.1"/>
</dbReference>
<protein>
    <submittedName>
        <fullName evidence="1">Uncharacterized protein</fullName>
    </submittedName>
</protein>
<dbReference type="InterPro" id="IPR011194">
    <property type="entry name" value="UPF0306"/>
</dbReference>
<evidence type="ECO:0000313" key="2">
    <source>
        <dbReference type="Proteomes" id="UP000295719"/>
    </source>
</evidence>
<keyword evidence="2" id="KW-1185">Reference proteome</keyword>
<dbReference type="OrthoDB" id="8447155at2"/>
<proteinExistence type="predicted"/>
<dbReference type="PIRSF" id="PIRSF009554">
    <property type="entry name" value="UCP009554"/>
    <property type="match status" value="1"/>
</dbReference>
<dbReference type="EMBL" id="SMCR01000002">
    <property type="protein sequence ID" value="TCV99060.1"/>
    <property type="molecule type" value="Genomic_DNA"/>
</dbReference>
<dbReference type="Proteomes" id="UP000295719">
    <property type="component" value="Unassembled WGS sequence"/>
</dbReference>
<reference evidence="1 2" key="1">
    <citation type="submission" date="2019-03" db="EMBL/GenBank/DDBJ databases">
        <title>Genomic Encyclopedia of Type Strains, Phase IV (KMG-IV): sequencing the most valuable type-strain genomes for metagenomic binning, comparative biology and taxonomic classification.</title>
        <authorList>
            <person name="Goeker M."/>
        </authorList>
    </citation>
    <scope>NUCLEOTIDE SEQUENCE [LARGE SCALE GENOMIC DNA]</scope>
    <source>
        <strain evidence="1 2">DSM 19580</strain>
    </source>
</reference>
<dbReference type="NCBIfam" id="NF002900">
    <property type="entry name" value="PRK03467.1"/>
    <property type="match status" value="1"/>
</dbReference>
<gene>
    <name evidence="1" type="ORF">EDC52_102394</name>
</gene>
<accession>A0A4R3Z0E7</accession>
<evidence type="ECO:0000313" key="1">
    <source>
        <dbReference type="EMBL" id="TCV99060.1"/>
    </source>
</evidence>
<dbReference type="SUPFAM" id="SSF50475">
    <property type="entry name" value="FMN-binding split barrel"/>
    <property type="match status" value="1"/>
</dbReference>